<evidence type="ECO:0000313" key="1">
    <source>
        <dbReference type="EMBL" id="GAB62633.1"/>
    </source>
</evidence>
<reference evidence="1 2" key="1">
    <citation type="journal article" date="2012" name="FEBS Lett.">
        <title>Anammox organism KSU-1 expresses a NirK-type copper-containing nitrite reductase instead of a NirS-type with cytochrome cd1.</title>
        <authorList>
            <person name="Hira D."/>
            <person name="Toh H."/>
            <person name="Migita C.T."/>
            <person name="Okubo H."/>
            <person name="Nishiyama T."/>
            <person name="Hattori M."/>
            <person name="Furukawa K."/>
            <person name="Fujii T."/>
        </authorList>
    </citation>
    <scope>NUCLEOTIDE SEQUENCE [LARGE SCALE GENOMIC DNA]</scope>
</reference>
<dbReference type="STRING" id="247490.KSU1_C1037"/>
<comment type="caution">
    <text evidence="1">The sequence shown here is derived from an EMBL/GenBank/DDBJ whole genome shotgun (WGS) entry which is preliminary data.</text>
</comment>
<name>I3ILN8_9BACT</name>
<evidence type="ECO:0000313" key="2">
    <source>
        <dbReference type="Proteomes" id="UP000002985"/>
    </source>
</evidence>
<dbReference type="Proteomes" id="UP000002985">
    <property type="component" value="Unassembled WGS sequence"/>
</dbReference>
<dbReference type="EMBL" id="BAFH01000003">
    <property type="protein sequence ID" value="GAB62633.1"/>
    <property type="molecule type" value="Genomic_DNA"/>
</dbReference>
<organism evidence="1 2">
    <name type="scientific">Candidatus Jettenia caeni</name>
    <dbReference type="NCBI Taxonomy" id="247490"/>
    <lineage>
        <taxon>Bacteria</taxon>
        <taxon>Pseudomonadati</taxon>
        <taxon>Planctomycetota</taxon>
        <taxon>Candidatus Brocadiia</taxon>
        <taxon>Candidatus Brocadiales</taxon>
        <taxon>Candidatus Brocadiaceae</taxon>
        <taxon>Candidatus Jettenia</taxon>
    </lineage>
</organism>
<sequence length="56" mass="6627">MKRIFLNGYIVTNNHVVERLESILQPIENASDYRFAMEQAERGKPLLFLVNRRGFM</sequence>
<dbReference type="AlphaFoldDB" id="I3ILN8"/>
<gene>
    <name evidence="1" type="ORF">KSU1_C1037</name>
</gene>
<keyword evidence="2" id="KW-1185">Reference proteome</keyword>
<protein>
    <submittedName>
        <fullName evidence="1">Uncharacterized protein</fullName>
    </submittedName>
</protein>
<proteinExistence type="predicted"/>
<accession>I3ILN8</accession>